<name>A0A8E2B1R7_9APHY</name>
<protein>
    <submittedName>
        <fullName evidence="2">Uncharacterized protein</fullName>
    </submittedName>
</protein>
<evidence type="ECO:0000313" key="2">
    <source>
        <dbReference type="EMBL" id="OCH93154.1"/>
    </source>
</evidence>
<reference evidence="2 3" key="1">
    <citation type="submission" date="2016-07" db="EMBL/GenBank/DDBJ databases">
        <title>Draft genome of the white-rot fungus Obba rivulosa 3A-2.</title>
        <authorList>
            <consortium name="DOE Joint Genome Institute"/>
            <person name="Miettinen O."/>
            <person name="Riley R."/>
            <person name="Acob R."/>
            <person name="Barry K."/>
            <person name="Cullen D."/>
            <person name="De Vries R."/>
            <person name="Hainaut M."/>
            <person name="Hatakka A."/>
            <person name="Henrissat B."/>
            <person name="Hilden K."/>
            <person name="Kuo R."/>
            <person name="Labutti K."/>
            <person name="Lipzen A."/>
            <person name="Makela M.R."/>
            <person name="Sandor L."/>
            <person name="Spatafora J.W."/>
            <person name="Grigoriev I.V."/>
            <person name="Hibbett D.S."/>
        </authorList>
    </citation>
    <scope>NUCLEOTIDE SEQUENCE [LARGE SCALE GENOMIC DNA]</scope>
    <source>
        <strain evidence="2 3">3A-2</strain>
    </source>
</reference>
<dbReference type="EMBL" id="KV722358">
    <property type="protein sequence ID" value="OCH93154.1"/>
    <property type="molecule type" value="Genomic_DNA"/>
</dbReference>
<accession>A0A8E2B1R7</accession>
<evidence type="ECO:0000256" key="1">
    <source>
        <dbReference type="SAM" id="MobiDB-lite"/>
    </source>
</evidence>
<feature type="region of interest" description="Disordered" evidence="1">
    <location>
        <begin position="16"/>
        <end position="45"/>
    </location>
</feature>
<gene>
    <name evidence="2" type="ORF">OBBRIDRAFT_349449</name>
</gene>
<keyword evidence="3" id="KW-1185">Reference proteome</keyword>
<evidence type="ECO:0000313" key="3">
    <source>
        <dbReference type="Proteomes" id="UP000250043"/>
    </source>
</evidence>
<organism evidence="2 3">
    <name type="scientific">Obba rivulosa</name>
    <dbReference type="NCBI Taxonomy" id="1052685"/>
    <lineage>
        <taxon>Eukaryota</taxon>
        <taxon>Fungi</taxon>
        <taxon>Dikarya</taxon>
        <taxon>Basidiomycota</taxon>
        <taxon>Agaricomycotina</taxon>
        <taxon>Agaricomycetes</taxon>
        <taxon>Polyporales</taxon>
        <taxon>Gelatoporiaceae</taxon>
        <taxon>Obba</taxon>
    </lineage>
</organism>
<proteinExistence type="predicted"/>
<sequence>MKQMSDLYLCRRRFKRRVQQKQQEKSTRQLPGSDADSQQGNHQNRVKNGAAVQFRRRAPLVGNQNPLLLVCQSCSGDSTACPGKRTEIRRCPVTRSSASRTVQVRGKYRIAGSFALCAGKNDTAHAIINTQRLERILSRGNGSIRQRLFLPVFD</sequence>
<dbReference type="AlphaFoldDB" id="A0A8E2B1R7"/>
<dbReference type="Proteomes" id="UP000250043">
    <property type="component" value="Unassembled WGS sequence"/>
</dbReference>